<gene>
    <name evidence="2" type="ORF">JJB74_31285</name>
</gene>
<evidence type="ECO:0000313" key="3">
    <source>
        <dbReference type="Proteomes" id="UP000622890"/>
    </source>
</evidence>
<feature type="signal peptide" evidence="1">
    <location>
        <begin position="1"/>
        <end position="20"/>
    </location>
</feature>
<sequence>MKLLCAMLFALLMPFGATRAALLSADSPLGPGTGVVDTNTGWEWLQLSAARSLSIQQVLDATAPGGMLSDFHYASRAEEATLIDGYLRVGCLAGCPEIVVAVRYFFGHFGINLMQELGIDTYLEPNELNSTDPGIYSTRFIWYTFPPKLYFDTQRLTLTEARLNDTGPHWIVREAQLIPEPSTATLLSLGVGVCAALWQRRRNLCGRT</sequence>
<reference evidence="2" key="1">
    <citation type="submission" date="2021-01" db="EMBL/GenBank/DDBJ databases">
        <title>Genome sequence of strain Noviherbaspirillum sp. DKR-6.</title>
        <authorList>
            <person name="Chaudhary D.K."/>
        </authorList>
    </citation>
    <scope>NUCLEOTIDE SEQUENCE</scope>
    <source>
        <strain evidence="2">DKR-6</strain>
    </source>
</reference>
<evidence type="ECO:0000256" key="1">
    <source>
        <dbReference type="SAM" id="SignalP"/>
    </source>
</evidence>
<dbReference type="Proteomes" id="UP000622890">
    <property type="component" value="Unassembled WGS sequence"/>
</dbReference>
<organism evidence="2 3">
    <name type="scientific">Noviherbaspirillum pedocola</name>
    <dbReference type="NCBI Taxonomy" id="2801341"/>
    <lineage>
        <taxon>Bacteria</taxon>
        <taxon>Pseudomonadati</taxon>
        <taxon>Pseudomonadota</taxon>
        <taxon>Betaproteobacteria</taxon>
        <taxon>Burkholderiales</taxon>
        <taxon>Oxalobacteraceae</taxon>
        <taxon>Noviherbaspirillum</taxon>
    </lineage>
</organism>
<protein>
    <submittedName>
        <fullName evidence="2">PEP-CTERM sorting domain-containing protein</fullName>
    </submittedName>
</protein>
<feature type="chain" id="PRO_5038141524" evidence="1">
    <location>
        <begin position="21"/>
        <end position="208"/>
    </location>
</feature>
<name>A0A934W506_9BURK</name>
<keyword evidence="1" id="KW-0732">Signal</keyword>
<keyword evidence="3" id="KW-1185">Reference proteome</keyword>
<dbReference type="EMBL" id="JAEPBG010000038">
    <property type="protein sequence ID" value="MBK4739106.1"/>
    <property type="molecule type" value="Genomic_DNA"/>
</dbReference>
<dbReference type="RefSeq" id="WP_200598475.1">
    <property type="nucleotide sequence ID" value="NZ_JAEPBG010000038.1"/>
</dbReference>
<dbReference type="AlphaFoldDB" id="A0A934W506"/>
<accession>A0A934W506</accession>
<proteinExistence type="predicted"/>
<evidence type="ECO:0000313" key="2">
    <source>
        <dbReference type="EMBL" id="MBK4739106.1"/>
    </source>
</evidence>
<comment type="caution">
    <text evidence="2">The sequence shown here is derived from an EMBL/GenBank/DDBJ whole genome shotgun (WGS) entry which is preliminary data.</text>
</comment>